<name>A0ABP7L8S2_9ACTN</name>
<evidence type="ECO:0000256" key="1">
    <source>
        <dbReference type="SAM" id="Phobius"/>
    </source>
</evidence>
<keyword evidence="3" id="KW-1185">Reference proteome</keyword>
<keyword evidence="1" id="KW-1133">Transmembrane helix</keyword>
<evidence type="ECO:0008006" key="4">
    <source>
        <dbReference type="Google" id="ProtNLM"/>
    </source>
</evidence>
<feature type="transmembrane region" description="Helical" evidence="1">
    <location>
        <begin position="41"/>
        <end position="63"/>
    </location>
</feature>
<dbReference type="EMBL" id="BAAAZA010000037">
    <property type="protein sequence ID" value="GAA3897025.1"/>
    <property type="molecule type" value="Genomic_DNA"/>
</dbReference>
<evidence type="ECO:0000313" key="3">
    <source>
        <dbReference type="Proteomes" id="UP001501563"/>
    </source>
</evidence>
<reference evidence="3" key="1">
    <citation type="journal article" date="2019" name="Int. J. Syst. Evol. Microbiol.">
        <title>The Global Catalogue of Microorganisms (GCM) 10K type strain sequencing project: providing services to taxonomists for standard genome sequencing and annotation.</title>
        <authorList>
            <consortium name="The Broad Institute Genomics Platform"/>
            <consortium name="The Broad Institute Genome Sequencing Center for Infectious Disease"/>
            <person name="Wu L."/>
            <person name="Ma J."/>
        </authorList>
    </citation>
    <scope>NUCLEOTIDE SEQUENCE [LARGE SCALE GENOMIC DNA]</scope>
    <source>
        <strain evidence="3">JCM 16578</strain>
    </source>
</reference>
<keyword evidence="1" id="KW-0472">Membrane</keyword>
<comment type="caution">
    <text evidence="2">The sequence shown here is derived from an EMBL/GenBank/DDBJ whole genome shotgun (WGS) entry which is preliminary data.</text>
</comment>
<keyword evidence="1" id="KW-0812">Transmembrane</keyword>
<accession>A0ABP7L8S2</accession>
<dbReference type="Proteomes" id="UP001501563">
    <property type="component" value="Unassembled WGS sequence"/>
</dbReference>
<protein>
    <recommendedName>
        <fullName evidence="4">Integral membrane protein</fullName>
    </recommendedName>
</protein>
<sequence>MGLAVCVLAGVLASAVLTLLTSVLLIGLPHGWTTATSWADVRLRFSWIVRFVVPAAVTVQLTIRLRDRARTRRRGDGPRPPKRGGLHR</sequence>
<evidence type="ECO:0000313" key="2">
    <source>
        <dbReference type="EMBL" id="GAA3897025.1"/>
    </source>
</evidence>
<organism evidence="2 3">
    <name type="scientific">Streptomyces lannensis</name>
    <dbReference type="NCBI Taxonomy" id="766498"/>
    <lineage>
        <taxon>Bacteria</taxon>
        <taxon>Bacillati</taxon>
        <taxon>Actinomycetota</taxon>
        <taxon>Actinomycetes</taxon>
        <taxon>Kitasatosporales</taxon>
        <taxon>Streptomycetaceae</taxon>
        <taxon>Streptomyces</taxon>
    </lineage>
</organism>
<gene>
    <name evidence="2" type="ORF">GCM10022207_76730</name>
</gene>
<proteinExistence type="predicted"/>